<dbReference type="RefSeq" id="WP_185889290.1">
    <property type="nucleotide sequence ID" value="NZ_CP060202.1"/>
</dbReference>
<keyword evidence="3" id="KW-1185">Reference proteome</keyword>
<keyword evidence="1" id="KW-1133">Transmembrane helix</keyword>
<sequence length="174" mass="18789">METTNTPSNPVLRTALLCGVAAGALCIGWVLFLYLTGNNPYGPKRTLSDFFPPIAAIVSQILLRRYYADGPGLGKAVGVGLLTTLLAALLAATGLYLFARTADTSLIEQHLAEARQLLENAKSLYLAQSNGRQQFEATLRNLAHTPQAFAQDEFLKKMLLGILISIPGGIFLRK</sequence>
<feature type="transmembrane region" description="Helical" evidence="1">
    <location>
        <begin position="12"/>
        <end position="35"/>
    </location>
</feature>
<keyword evidence="1" id="KW-0472">Membrane</keyword>
<reference evidence="2 3" key="1">
    <citation type="submission" date="2020-08" db="EMBL/GenBank/DDBJ databases">
        <title>Hymenobacter sp. S2-20-2 genome sequencing.</title>
        <authorList>
            <person name="Jin L."/>
        </authorList>
    </citation>
    <scope>NUCLEOTIDE SEQUENCE [LARGE SCALE GENOMIC DNA]</scope>
    <source>
        <strain evidence="2 3">S2-20-2</strain>
    </source>
</reference>
<dbReference type="Pfam" id="PF13858">
    <property type="entry name" value="DUF4199"/>
    <property type="match status" value="1"/>
</dbReference>
<evidence type="ECO:0000256" key="1">
    <source>
        <dbReference type="SAM" id="Phobius"/>
    </source>
</evidence>
<evidence type="ECO:0000313" key="3">
    <source>
        <dbReference type="Proteomes" id="UP000515489"/>
    </source>
</evidence>
<dbReference type="InterPro" id="IPR025250">
    <property type="entry name" value="DUF4199"/>
</dbReference>
<accession>A0A7G7WAL8</accession>
<protein>
    <submittedName>
        <fullName evidence="2">DUF4199 domain-containing protein</fullName>
    </submittedName>
</protein>
<dbReference type="AlphaFoldDB" id="A0A7G7WAL8"/>
<gene>
    <name evidence="2" type="ORF">H4317_06330</name>
</gene>
<name>A0A7G7WAL8_9BACT</name>
<keyword evidence="1" id="KW-0812">Transmembrane</keyword>
<dbReference type="KEGG" id="hsk:H4317_06330"/>
<dbReference type="EMBL" id="CP060202">
    <property type="protein sequence ID" value="QNH63411.1"/>
    <property type="molecule type" value="Genomic_DNA"/>
</dbReference>
<feature type="transmembrane region" description="Helical" evidence="1">
    <location>
        <begin position="79"/>
        <end position="99"/>
    </location>
</feature>
<proteinExistence type="predicted"/>
<evidence type="ECO:0000313" key="2">
    <source>
        <dbReference type="EMBL" id="QNH63411.1"/>
    </source>
</evidence>
<organism evidence="2 3">
    <name type="scientific">Hymenobacter sediminicola</name>
    <dbReference type="NCBI Taxonomy" id="2761579"/>
    <lineage>
        <taxon>Bacteria</taxon>
        <taxon>Pseudomonadati</taxon>
        <taxon>Bacteroidota</taxon>
        <taxon>Cytophagia</taxon>
        <taxon>Cytophagales</taxon>
        <taxon>Hymenobacteraceae</taxon>
        <taxon>Hymenobacter</taxon>
    </lineage>
</organism>
<dbReference type="Proteomes" id="UP000515489">
    <property type="component" value="Chromosome"/>
</dbReference>